<feature type="domain" description="Carrier" evidence="1">
    <location>
        <begin position="1031"/>
        <end position="1106"/>
    </location>
</feature>
<dbReference type="AlphaFoldDB" id="A0A327VS86"/>
<dbReference type="Gene3D" id="3.30.300.30">
    <property type="match status" value="1"/>
</dbReference>
<keyword evidence="3" id="KW-1185">Reference proteome</keyword>
<dbReference type="InterPro" id="IPR001242">
    <property type="entry name" value="Condensation_dom"/>
</dbReference>
<gene>
    <name evidence="2" type="ORF">CLV59_108329</name>
</gene>
<dbReference type="GO" id="GO:0003824">
    <property type="term" value="F:catalytic activity"/>
    <property type="evidence" value="ECO:0007669"/>
    <property type="project" value="InterPro"/>
</dbReference>
<accession>A0A327VS86</accession>
<dbReference type="InterPro" id="IPR010071">
    <property type="entry name" value="AA_adenyl_dom"/>
</dbReference>
<dbReference type="CDD" id="cd05930">
    <property type="entry name" value="A_NRPS"/>
    <property type="match status" value="1"/>
</dbReference>
<proteinExistence type="predicted"/>
<dbReference type="SUPFAM" id="SSF56801">
    <property type="entry name" value="Acetyl-CoA synthetase-like"/>
    <property type="match status" value="1"/>
</dbReference>
<dbReference type="PANTHER" id="PTHR45527:SF1">
    <property type="entry name" value="FATTY ACID SYNTHASE"/>
    <property type="match status" value="1"/>
</dbReference>
<dbReference type="GO" id="GO:0043041">
    <property type="term" value="P:amino acid activation for nonribosomal peptide biosynthetic process"/>
    <property type="evidence" value="ECO:0007669"/>
    <property type="project" value="TreeGrafter"/>
</dbReference>
<dbReference type="InterPro" id="IPR045851">
    <property type="entry name" value="AMP-bd_C_sf"/>
</dbReference>
<dbReference type="Gene3D" id="1.10.1200.10">
    <property type="entry name" value="ACP-like"/>
    <property type="match status" value="1"/>
</dbReference>
<dbReference type="Pfam" id="PF13193">
    <property type="entry name" value="AMP-binding_C"/>
    <property type="match status" value="1"/>
</dbReference>
<dbReference type="PANTHER" id="PTHR45527">
    <property type="entry name" value="NONRIBOSOMAL PEPTIDE SYNTHETASE"/>
    <property type="match status" value="1"/>
</dbReference>
<comment type="caution">
    <text evidence="2">The sequence shown here is derived from an EMBL/GenBank/DDBJ whole genome shotgun (WGS) entry which is preliminary data.</text>
</comment>
<dbReference type="Gene3D" id="3.30.559.10">
    <property type="entry name" value="Chloramphenicol acetyltransferase-like domain"/>
    <property type="match status" value="1"/>
</dbReference>
<dbReference type="GO" id="GO:0031177">
    <property type="term" value="F:phosphopantetheine binding"/>
    <property type="evidence" value="ECO:0007669"/>
    <property type="project" value="TreeGrafter"/>
</dbReference>
<dbReference type="InterPro" id="IPR009081">
    <property type="entry name" value="PP-bd_ACP"/>
</dbReference>
<dbReference type="Gene3D" id="3.30.559.30">
    <property type="entry name" value="Nonribosomal peptide synthetase, condensation domain"/>
    <property type="match status" value="1"/>
</dbReference>
<dbReference type="OrthoDB" id="4317020at2"/>
<protein>
    <submittedName>
        <fullName evidence="2">Amino acid adenylation domain-containing protein</fullName>
    </submittedName>
</protein>
<dbReference type="NCBIfam" id="TIGR01733">
    <property type="entry name" value="AA-adenyl-dom"/>
    <property type="match status" value="1"/>
</dbReference>
<dbReference type="Pfam" id="PF00501">
    <property type="entry name" value="AMP-binding"/>
    <property type="match status" value="1"/>
</dbReference>
<dbReference type="InterPro" id="IPR023213">
    <property type="entry name" value="CAT-like_dom_sf"/>
</dbReference>
<dbReference type="InterPro" id="IPR036736">
    <property type="entry name" value="ACP-like_sf"/>
</dbReference>
<reference evidence="2 3" key="1">
    <citation type="submission" date="2018-06" db="EMBL/GenBank/DDBJ databases">
        <title>Genomic Encyclopedia of Archaeal and Bacterial Type Strains, Phase II (KMG-II): from individual species to whole genera.</title>
        <authorList>
            <person name="Goeker M."/>
        </authorList>
    </citation>
    <scope>NUCLEOTIDE SEQUENCE [LARGE SCALE GENOMIC DNA]</scope>
    <source>
        <strain evidence="2 3">DSM 29821</strain>
    </source>
</reference>
<dbReference type="SUPFAM" id="SSF52777">
    <property type="entry name" value="CoA-dependent acyltransferases"/>
    <property type="match status" value="2"/>
</dbReference>
<dbReference type="Pfam" id="PF00668">
    <property type="entry name" value="Condensation"/>
    <property type="match status" value="1"/>
</dbReference>
<dbReference type="Gene3D" id="3.40.50.980">
    <property type="match status" value="2"/>
</dbReference>
<dbReference type="InterPro" id="IPR020845">
    <property type="entry name" value="AMP-binding_CS"/>
</dbReference>
<dbReference type="CDD" id="cd19531">
    <property type="entry name" value="LCL_NRPS-like"/>
    <property type="match status" value="1"/>
</dbReference>
<dbReference type="InterPro" id="IPR025110">
    <property type="entry name" value="AMP-bd_C"/>
</dbReference>
<sequence length="1123" mass="126500">MEIVSVIKAIREKGIAIRLVEGQLEVDIPVAHRNEETISLLKNNKPEIVAYLQAIAGKEKYTPIPRIPDAAYYPVSGAQLRLWLESQQEEASRAYYTGFQMLLPDVTPDILEKTIDDIVGRHEVLRTVFVSDEQQDIFQRVVSANDFKVTLRTVDCTSANNLQEEVKALIREDAQLLFDLEQGPLFRVIIFQLPENRLLLHWAMHHIISDAWSLPILQQEIAAILQAYQAGTTSGLQPLRIQYRDYTAWALQQLENGQLAAQQQYWLQQLHGELPVLAFPLKGVRPPVKTYQGETITTHISEQVGRMMTQYALSHNSTLFTVVLASLHIILNKYTGANDIIIGSPFAAREHPDLKEQIGFYTNTVALRNEMKDTDTFHTFFSQVKQTVEAAHQHQQYPFEEVVKALRLKKDASRNPVFDVMLVVLPDNHPAPSTSNNYELTEHTGSKFDLLISVSGNKGPLTLSAEYNTDLYDRQLILQFLQHFQQLLEAVFSQPGIPLAGIGYLSAADYAFTAGEVKPAYVTESVISLMESQVEKTPDDIALVFKEESLTYRQLNDQTNQLADYLRKVHGAKPGVNIGVLLERSHLSALAMIAIIKSGACYVPVDHKYQKDRIRYIMEDADLALVLGSKDIVEESILEGIEFIDLEGFNYSDWSSQHLVLTNQPSDAAFLIYTSGSTGKPKGVLQTHSMLNNLIHWNINESGVDAGLRFLQYNSFSFDVSVQDCWFVFSSGGTIYITPEEMKADFESLSDYIIKNSIETLCFPFSALSNFFDKLEPSFIEQQQIKHILCAGEQLTVNKTLENFLHQYPSLRLHNHYGPSETHVVTSYTMSAALQNYRAYVPIGKPLPNTDVYLLDSHRQPVPLYVTGEVYIGGANVAAGYQHLPELTSERFRQLPWSDTVTYKTGDLAYLAKDGNLVYLGRNDNQVKIRGYRIELGEIKSHLLGSDSILQAHVDVVMKNGEKQLVAYVVPDGNVTATDIRRKLASVLPDYMVPAHVVIMETLPVTLNGKIDKTALPDISQYAALHTAYVAPETPVEKRLAELWMQVLALDKVGTTDNFFELGGHSLSMYKMLNLVKKEYSIDFRLDLFITDPCISVFALHIEQLLTQQLQPQVSVNQKKILI</sequence>
<evidence type="ECO:0000313" key="2">
    <source>
        <dbReference type="EMBL" id="RAJ76808.1"/>
    </source>
</evidence>
<evidence type="ECO:0000313" key="3">
    <source>
        <dbReference type="Proteomes" id="UP000249819"/>
    </source>
</evidence>
<dbReference type="Gene3D" id="2.30.38.10">
    <property type="entry name" value="Luciferase, Domain 3"/>
    <property type="match status" value="1"/>
</dbReference>
<evidence type="ECO:0000259" key="1">
    <source>
        <dbReference type="PROSITE" id="PS50075"/>
    </source>
</evidence>
<dbReference type="GO" id="GO:0005737">
    <property type="term" value="C:cytoplasm"/>
    <property type="evidence" value="ECO:0007669"/>
    <property type="project" value="TreeGrafter"/>
</dbReference>
<dbReference type="InterPro" id="IPR000873">
    <property type="entry name" value="AMP-dep_synth/lig_dom"/>
</dbReference>
<name>A0A327VS86_9BACT</name>
<dbReference type="Proteomes" id="UP000249819">
    <property type="component" value="Unassembled WGS sequence"/>
</dbReference>
<dbReference type="GO" id="GO:0044550">
    <property type="term" value="P:secondary metabolite biosynthetic process"/>
    <property type="evidence" value="ECO:0007669"/>
    <property type="project" value="TreeGrafter"/>
</dbReference>
<organism evidence="2 3">
    <name type="scientific">Chitinophaga dinghuensis</name>
    <dbReference type="NCBI Taxonomy" id="1539050"/>
    <lineage>
        <taxon>Bacteria</taxon>
        <taxon>Pseudomonadati</taxon>
        <taxon>Bacteroidota</taxon>
        <taxon>Chitinophagia</taxon>
        <taxon>Chitinophagales</taxon>
        <taxon>Chitinophagaceae</taxon>
        <taxon>Chitinophaga</taxon>
    </lineage>
</organism>
<dbReference type="Pfam" id="PF00550">
    <property type="entry name" value="PP-binding"/>
    <property type="match status" value="1"/>
</dbReference>
<dbReference type="PROSITE" id="PS00455">
    <property type="entry name" value="AMP_BINDING"/>
    <property type="match status" value="1"/>
</dbReference>
<dbReference type="SUPFAM" id="SSF47336">
    <property type="entry name" value="ACP-like"/>
    <property type="match status" value="1"/>
</dbReference>
<dbReference type="RefSeq" id="WP_111594507.1">
    <property type="nucleotide sequence ID" value="NZ_QLMA01000008.1"/>
</dbReference>
<dbReference type="FunFam" id="3.40.50.980:FF:000001">
    <property type="entry name" value="Non-ribosomal peptide synthetase"/>
    <property type="match status" value="1"/>
</dbReference>
<dbReference type="PROSITE" id="PS50075">
    <property type="entry name" value="CARRIER"/>
    <property type="match status" value="1"/>
</dbReference>
<dbReference type="EMBL" id="QLMA01000008">
    <property type="protein sequence ID" value="RAJ76808.1"/>
    <property type="molecule type" value="Genomic_DNA"/>
</dbReference>